<gene>
    <name evidence="1" type="ORF">M422DRAFT_262320</name>
</gene>
<accession>A0A0C9UKJ0</accession>
<dbReference type="OrthoDB" id="3254954at2759"/>
<proteinExistence type="predicted"/>
<evidence type="ECO:0000313" key="1">
    <source>
        <dbReference type="EMBL" id="KIJ35359.1"/>
    </source>
</evidence>
<evidence type="ECO:0000313" key="2">
    <source>
        <dbReference type="Proteomes" id="UP000054279"/>
    </source>
</evidence>
<keyword evidence="2" id="KW-1185">Reference proteome</keyword>
<protein>
    <submittedName>
        <fullName evidence="1">Uncharacterized protein</fullName>
    </submittedName>
</protein>
<organism evidence="1 2">
    <name type="scientific">Sphaerobolus stellatus (strain SS14)</name>
    <dbReference type="NCBI Taxonomy" id="990650"/>
    <lineage>
        <taxon>Eukaryota</taxon>
        <taxon>Fungi</taxon>
        <taxon>Dikarya</taxon>
        <taxon>Basidiomycota</taxon>
        <taxon>Agaricomycotina</taxon>
        <taxon>Agaricomycetes</taxon>
        <taxon>Phallomycetidae</taxon>
        <taxon>Geastrales</taxon>
        <taxon>Sphaerobolaceae</taxon>
        <taxon>Sphaerobolus</taxon>
    </lineage>
</organism>
<sequence length="50" mass="5480">MISSEFVRANQLPKFALEKPVILELACVGSKSTVQYGLTAKILLGTPFLR</sequence>
<reference evidence="1 2" key="1">
    <citation type="submission" date="2014-06" db="EMBL/GenBank/DDBJ databases">
        <title>Evolutionary Origins and Diversification of the Mycorrhizal Mutualists.</title>
        <authorList>
            <consortium name="DOE Joint Genome Institute"/>
            <consortium name="Mycorrhizal Genomics Consortium"/>
            <person name="Kohler A."/>
            <person name="Kuo A."/>
            <person name="Nagy L.G."/>
            <person name="Floudas D."/>
            <person name="Copeland A."/>
            <person name="Barry K.W."/>
            <person name="Cichocki N."/>
            <person name="Veneault-Fourrey C."/>
            <person name="LaButti K."/>
            <person name="Lindquist E.A."/>
            <person name="Lipzen A."/>
            <person name="Lundell T."/>
            <person name="Morin E."/>
            <person name="Murat C."/>
            <person name="Riley R."/>
            <person name="Ohm R."/>
            <person name="Sun H."/>
            <person name="Tunlid A."/>
            <person name="Henrissat B."/>
            <person name="Grigoriev I.V."/>
            <person name="Hibbett D.S."/>
            <person name="Martin F."/>
        </authorList>
    </citation>
    <scope>NUCLEOTIDE SEQUENCE [LARGE SCALE GENOMIC DNA]</scope>
    <source>
        <strain evidence="1 2">SS14</strain>
    </source>
</reference>
<dbReference type="HOGENOM" id="CLU_3126002_0_0_1"/>
<dbReference type="AlphaFoldDB" id="A0A0C9UKJ0"/>
<dbReference type="EMBL" id="KN837189">
    <property type="protein sequence ID" value="KIJ35359.1"/>
    <property type="molecule type" value="Genomic_DNA"/>
</dbReference>
<dbReference type="Proteomes" id="UP000054279">
    <property type="component" value="Unassembled WGS sequence"/>
</dbReference>
<name>A0A0C9UKJ0_SPHS4</name>